<comment type="subcellular location">
    <subcellularLocation>
        <location evidence="1">Cytoplasm</location>
    </subcellularLocation>
</comment>
<dbReference type="NCBIfam" id="TIGR00389">
    <property type="entry name" value="glyS_dimeric"/>
    <property type="match status" value="1"/>
</dbReference>
<sequence length="584" mass="66736">MDAYERVMELAKRRGFIWGSLELYGGVAGLYDYGPLGCTLKHNIENMWRRVYCTEEGFYEIETSTIGLEEVFSASGHLSCFTDPMTTCSACGESFRADHLLNGVVERPDALSSDELGRLLVHHAIRCPACGCALSDVEEFNLMFETHIGPGRGRIGYLRPETAQGIFTNFDRLYRFFREKLPFGVVQIGRSFRNEISPRQGVIRLREFSQAELELFVLPDQKTHPNFERFAELSLPLYSQQAQERGEVETMTLGEAVERGVIASELLAYHIGLCWTFLTRIGLDASRIRFRQHLPDEMAHYAADCWDAEVLLERFGWVEVVGIADRTNYDLSAHERESGKQLRVFVEYETPRRRRVVEVVPDMSQLGPMLRERAGAAAEVLSSLTPEQVKEAEKEGMLRIEVEGEMLELPPSVVSIREREEEVRGEYVTPHVIEPSYGIDRIVYALLEHSLYEEEVEGEKRTVLRLSPQLAPIPMAVLPLMDKPPLVEVARSITKRLRSVGMRCEYDEGGFIGRRYRRFDEVGTPFCITVDYESLEDGTVTIRERDSMRQIRVPHRKLEHVMHNLVLGIWQFDEVVEELGEGSA</sequence>
<evidence type="ECO:0000256" key="5">
    <source>
        <dbReference type="ARBA" id="ARBA00022598"/>
    </source>
</evidence>
<dbReference type="Pfam" id="PF03129">
    <property type="entry name" value="HGTP_anticodon"/>
    <property type="match status" value="1"/>
</dbReference>
<dbReference type="InterPro" id="IPR045864">
    <property type="entry name" value="aa-tRNA-synth_II/BPL/LPL"/>
</dbReference>
<dbReference type="RefSeq" id="WP_042686005.1">
    <property type="nucleotide sequence ID" value="NZ_DUIH01000012.1"/>
</dbReference>
<accession>A0A832RYM4</accession>
<evidence type="ECO:0000256" key="2">
    <source>
        <dbReference type="ARBA" id="ARBA00008226"/>
    </source>
</evidence>
<organism evidence="12 13">
    <name type="scientific">Methermicoccus shengliensis</name>
    <dbReference type="NCBI Taxonomy" id="660064"/>
    <lineage>
        <taxon>Archaea</taxon>
        <taxon>Methanobacteriati</taxon>
        <taxon>Methanobacteriota</taxon>
        <taxon>Stenosarchaea group</taxon>
        <taxon>Methanomicrobia</taxon>
        <taxon>Methanosarcinales</taxon>
        <taxon>Methermicoccaceae</taxon>
        <taxon>Methermicoccus</taxon>
    </lineage>
</organism>
<dbReference type="GO" id="GO:0044281">
    <property type="term" value="P:small molecule metabolic process"/>
    <property type="evidence" value="ECO:0007669"/>
    <property type="project" value="UniProtKB-ARBA"/>
</dbReference>
<keyword evidence="6" id="KW-0547">Nucleotide-binding</keyword>
<evidence type="ECO:0000313" key="12">
    <source>
        <dbReference type="EMBL" id="HIH69756.1"/>
    </source>
</evidence>
<dbReference type="PANTHER" id="PTHR10745:SF0">
    <property type="entry name" value="GLYCINE--TRNA LIGASE"/>
    <property type="match status" value="1"/>
</dbReference>
<evidence type="ECO:0000256" key="3">
    <source>
        <dbReference type="ARBA" id="ARBA00012829"/>
    </source>
</evidence>
<dbReference type="Pfam" id="PF00587">
    <property type="entry name" value="tRNA-synt_2b"/>
    <property type="match status" value="1"/>
</dbReference>
<dbReference type="NCBIfam" id="NF003211">
    <property type="entry name" value="PRK04173.1"/>
    <property type="match status" value="1"/>
</dbReference>
<evidence type="ECO:0000256" key="9">
    <source>
        <dbReference type="ARBA" id="ARBA00023146"/>
    </source>
</evidence>
<dbReference type="EMBL" id="DUIH01000012">
    <property type="protein sequence ID" value="HIH69756.1"/>
    <property type="molecule type" value="Genomic_DNA"/>
</dbReference>
<dbReference type="FunFam" id="3.40.50.800:FF:000002">
    <property type="entry name" value="Glycine--tRNA ligase"/>
    <property type="match status" value="1"/>
</dbReference>
<comment type="caution">
    <text evidence="12">The sequence shown here is derived from an EMBL/GenBank/DDBJ whole genome shotgun (WGS) entry which is preliminary data.</text>
</comment>
<dbReference type="InterPro" id="IPR033731">
    <property type="entry name" value="GlyRS-like_core"/>
</dbReference>
<evidence type="ECO:0000256" key="8">
    <source>
        <dbReference type="ARBA" id="ARBA00022917"/>
    </source>
</evidence>
<dbReference type="PRINTS" id="PR01043">
    <property type="entry name" value="TRNASYNTHGLY"/>
</dbReference>
<keyword evidence="5 12" id="KW-0436">Ligase</keyword>
<dbReference type="InterPro" id="IPR027031">
    <property type="entry name" value="Gly-tRNA_synthase/POLG2"/>
</dbReference>
<dbReference type="PANTHER" id="PTHR10745">
    <property type="entry name" value="GLYCYL-TRNA SYNTHETASE/DNA POLYMERASE SUBUNIT GAMMA-2"/>
    <property type="match status" value="1"/>
</dbReference>
<dbReference type="Gene3D" id="3.40.50.800">
    <property type="entry name" value="Anticodon-binding domain"/>
    <property type="match status" value="1"/>
</dbReference>
<dbReference type="AlphaFoldDB" id="A0A832RYM4"/>
<gene>
    <name evidence="12" type="primary">glyS</name>
    <name evidence="12" type="ORF">HA299_03930</name>
</gene>
<dbReference type="SUPFAM" id="SSF52954">
    <property type="entry name" value="Class II aaRS ABD-related"/>
    <property type="match status" value="1"/>
</dbReference>
<dbReference type="EC" id="6.1.1.14" evidence="3"/>
<feature type="domain" description="Aminoacyl-transfer RNA synthetases class-II family profile" evidence="11">
    <location>
        <begin position="2"/>
        <end position="468"/>
    </location>
</feature>
<keyword evidence="4" id="KW-0963">Cytoplasm</keyword>
<dbReference type="CDD" id="cd00774">
    <property type="entry name" value="GlyRS-like_core"/>
    <property type="match status" value="1"/>
</dbReference>
<evidence type="ECO:0000256" key="4">
    <source>
        <dbReference type="ARBA" id="ARBA00022490"/>
    </source>
</evidence>
<evidence type="ECO:0000313" key="13">
    <source>
        <dbReference type="Proteomes" id="UP000600363"/>
    </source>
</evidence>
<dbReference type="GO" id="GO:0005737">
    <property type="term" value="C:cytoplasm"/>
    <property type="evidence" value="ECO:0007669"/>
    <property type="project" value="UniProtKB-SubCell"/>
</dbReference>
<comment type="similarity">
    <text evidence="2">Belongs to the class-II aminoacyl-tRNA synthetase family.</text>
</comment>
<evidence type="ECO:0000256" key="6">
    <source>
        <dbReference type="ARBA" id="ARBA00022741"/>
    </source>
</evidence>
<keyword evidence="9" id="KW-0030">Aminoacyl-tRNA synthetase</keyword>
<dbReference type="GO" id="GO:0005524">
    <property type="term" value="F:ATP binding"/>
    <property type="evidence" value="ECO:0007669"/>
    <property type="project" value="UniProtKB-KW"/>
</dbReference>
<evidence type="ECO:0000256" key="7">
    <source>
        <dbReference type="ARBA" id="ARBA00022840"/>
    </source>
</evidence>
<dbReference type="SUPFAM" id="SSF55681">
    <property type="entry name" value="Class II aaRS and biotin synthetases"/>
    <property type="match status" value="2"/>
</dbReference>
<keyword evidence="8" id="KW-0648">Protein biosynthesis</keyword>
<dbReference type="InterPro" id="IPR006195">
    <property type="entry name" value="aa-tRNA-synth_II"/>
</dbReference>
<dbReference type="GO" id="GO:0004820">
    <property type="term" value="F:glycine-tRNA ligase activity"/>
    <property type="evidence" value="ECO:0007669"/>
    <property type="project" value="UniProtKB-EC"/>
</dbReference>
<protein>
    <recommendedName>
        <fullName evidence="3">glycine--tRNA ligase</fullName>
        <ecNumber evidence="3">6.1.1.14</ecNumber>
    </recommendedName>
    <alternativeName>
        <fullName evidence="10">Diadenosine tetraphosphate synthetase</fullName>
    </alternativeName>
</protein>
<proteinExistence type="inferred from homology"/>
<dbReference type="InterPro" id="IPR036621">
    <property type="entry name" value="Anticodon-bd_dom_sf"/>
</dbReference>
<evidence type="ECO:0000259" key="11">
    <source>
        <dbReference type="PROSITE" id="PS50862"/>
    </source>
</evidence>
<dbReference type="PROSITE" id="PS50862">
    <property type="entry name" value="AA_TRNA_LIGASE_II"/>
    <property type="match status" value="1"/>
</dbReference>
<keyword evidence="7" id="KW-0067">ATP-binding</keyword>
<dbReference type="CDD" id="cd00858">
    <property type="entry name" value="GlyRS_anticodon"/>
    <property type="match status" value="1"/>
</dbReference>
<evidence type="ECO:0000256" key="1">
    <source>
        <dbReference type="ARBA" id="ARBA00004496"/>
    </source>
</evidence>
<reference evidence="12" key="1">
    <citation type="journal article" date="2020" name="bioRxiv">
        <title>A rank-normalized archaeal taxonomy based on genome phylogeny resolves widespread incomplete and uneven classifications.</title>
        <authorList>
            <person name="Rinke C."/>
            <person name="Chuvochina M."/>
            <person name="Mussig A.J."/>
            <person name="Chaumeil P.-A."/>
            <person name="Waite D.W."/>
            <person name="Whitman W.B."/>
            <person name="Parks D.H."/>
            <person name="Hugenholtz P."/>
        </authorList>
    </citation>
    <scope>NUCLEOTIDE SEQUENCE</scope>
    <source>
        <strain evidence="12">UBA12518</strain>
    </source>
</reference>
<dbReference type="Gene3D" id="3.30.930.10">
    <property type="entry name" value="Bira Bifunctional Protein, Domain 2"/>
    <property type="match status" value="2"/>
</dbReference>
<dbReference type="GO" id="GO:0006426">
    <property type="term" value="P:glycyl-tRNA aminoacylation"/>
    <property type="evidence" value="ECO:0007669"/>
    <property type="project" value="InterPro"/>
</dbReference>
<name>A0A832RYM4_9EURY</name>
<dbReference type="Proteomes" id="UP000600363">
    <property type="component" value="Unassembled WGS sequence"/>
</dbReference>
<evidence type="ECO:0000256" key="10">
    <source>
        <dbReference type="ARBA" id="ARBA00030057"/>
    </source>
</evidence>
<dbReference type="InterPro" id="IPR002314">
    <property type="entry name" value="aa-tRNA-synt_IIb"/>
</dbReference>
<dbReference type="InterPro" id="IPR004154">
    <property type="entry name" value="Anticodon-bd"/>
</dbReference>
<dbReference type="InterPro" id="IPR002315">
    <property type="entry name" value="tRNA-synt_gly"/>
</dbReference>